<protein>
    <submittedName>
        <fullName evidence="3">3-carboxymuconate cyclase</fullName>
    </submittedName>
</protein>
<proteinExistence type="inferred from homology"/>
<evidence type="ECO:0000313" key="4">
    <source>
        <dbReference type="Proteomes" id="UP001143543"/>
    </source>
</evidence>
<dbReference type="SUPFAM" id="SSF51004">
    <property type="entry name" value="C-terminal (heme d1) domain of cytochrome cd1-nitrite reductase"/>
    <property type="match status" value="1"/>
</dbReference>
<evidence type="ECO:0000256" key="1">
    <source>
        <dbReference type="ARBA" id="ARBA00005564"/>
    </source>
</evidence>
<keyword evidence="4" id="KW-1185">Reference proteome</keyword>
<dbReference type="Gene3D" id="2.130.10.10">
    <property type="entry name" value="YVTN repeat-like/Quinoprotein amine dehydrogenase"/>
    <property type="match status" value="1"/>
</dbReference>
<comment type="similarity">
    <text evidence="1">Belongs to the cycloisomerase 2 family.</text>
</comment>
<sequence length="352" mass="38449">MFIGSYTDGKPNSGLYVYSFDVQTGEVEKMSAVQNVVNPSYIALSPNGKYLYACTESKLKDNGNISAFVFDSSSGTLQFINKQPTHGDNPAYVSTSLDGTYVATATYTGGTAAIYKTNADGGLNAYSQHFDFNTLIDSTEVSHAHSAVFSPDNKYLFVPDLGMDKIHAFKFTTRKKSPLKAISKLTYEAMKGSGPRHLTFHPNSAYAYLANELSGSVTAFKYANGVLMPIQQIFAYSKELQGYATADLHVSPDGKFLYVSNRKEEENTLAIFAIDETGKLNLVGHSSTLGDRPRNFTIDPTGNFLLVANLKSKNIIVFKRNLETGELTPTGTVINIPTNPSCLQMRTYSVAE</sequence>
<dbReference type="InterPro" id="IPR050282">
    <property type="entry name" value="Cycloisomerase_2"/>
</dbReference>
<dbReference type="InterPro" id="IPR011048">
    <property type="entry name" value="Haem_d1_sf"/>
</dbReference>
<organism evidence="3 4">
    <name type="scientific">Neptunitalea lumnitzerae</name>
    <dbReference type="NCBI Taxonomy" id="2965509"/>
    <lineage>
        <taxon>Bacteria</taxon>
        <taxon>Pseudomonadati</taxon>
        <taxon>Bacteroidota</taxon>
        <taxon>Flavobacteriia</taxon>
        <taxon>Flavobacteriales</taxon>
        <taxon>Flavobacteriaceae</taxon>
        <taxon>Neptunitalea</taxon>
    </lineage>
</organism>
<evidence type="ECO:0000256" key="2">
    <source>
        <dbReference type="ARBA" id="ARBA00022526"/>
    </source>
</evidence>
<dbReference type="InterPro" id="IPR019405">
    <property type="entry name" value="Lactonase_7-beta_prop"/>
</dbReference>
<comment type="caution">
    <text evidence="3">The sequence shown here is derived from an EMBL/GenBank/DDBJ whole genome shotgun (WGS) entry which is preliminary data.</text>
</comment>
<dbReference type="PANTHER" id="PTHR30344">
    <property type="entry name" value="6-PHOSPHOGLUCONOLACTONASE-RELATED"/>
    <property type="match status" value="1"/>
</dbReference>
<gene>
    <name evidence="3" type="ORF">Y10_02060</name>
</gene>
<dbReference type="Pfam" id="PF10282">
    <property type="entry name" value="Lactonase"/>
    <property type="match status" value="1"/>
</dbReference>
<keyword evidence="2" id="KW-0313">Glucose metabolism</keyword>
<keyword evidence="2" id="KW-0119">Carbohydrate metabolism</keyword>
<accession>A0ABQ5MEP6</accession>
<dbReference type="PANTHER" id="PTHR30344:SF1">
    <property type="entry name" value="6-PHOSPHOGLUCONOLACTONASE"/>
    <property type="match status" value="1"/>
</dbReference>
<dbReference type="InterPro" id="IPR015943">
    <property type="entry name" value="WD40/YVTN_repeat-like_dom_sf"/>
</dbReference>
<name>A0ABQ5MEP6_9FLAO</name>
<reference evidence="3" key="1">
    <citation type="submission" date="2022-07" db="EMBL/GenBank/DDBJ databases">
        <title>Taxonomy of Novel Oxalotrophic and Methylotrophic Bacteria.</title>
        <authorList>
            <person name="Sahin N."/>
            <person name="Tani A."/>
        </authorList>
    </citation>
    <scope>NUCLEOTIDE SEQUENCE</scope>
    <source>
        <strain evidence="3">Y10</strain>
    </source>
</reference>
<dbReference type="Proteomes" id="UP001143543">
    <property type="component" value="Unassembled WGS sequence"/>
</dbReference>
<evidence type="ECO:0000313" key="3">
    <source>
        <dbReference type="EMBL" id="GLB47838.1"/>
    </source>
</evidence>
<dbReference type="EMBL" id="BRVO01000001">
    <property type="protein sequence ID" value="GLB47838.1"/>
    <property type="molecule type" value="Genomic_DNA"/>
</dbReference>